<dbReference type="InterPro" id="IPR050556">
    <property type="entry name" value="Type_II_TA_system_RNase"/>
</dbReference>
<evidence type="ECO:0000256" key="7">
    <source>
        <dbReference type="ARBA" id="ARBA00038093"/>
    </source>
</evidence>
<dbReference type="EMBL" id="JACMYH010000005">
    <property type="protein sequence ID" value="MBC2680037.1"/>
    <property type="molecule type" value="Genomic_DNA"/>
</dbReference>
<keyword evidence="2 8" id="KW-1277">Toxin-antitoxin system</keyword>
<dbReference type="GO" id="GO:0004540">
    <property type="term" value="F:RNA nuclease activity"/>
    <property type="evidence" value="ECO:0007669"/>
    <property type="project" value="InterPro"/>
</dbReference>
<dbReference type="GO" id="GO:0000287">
    <property type="term" value="F:magnesium ion binding"/>
    <property type="evidence" value="ECO:0007669"/>
    <property type="project" value="UniProtKB-UniRule"/>
</dbReference>
<dbReference type="Pfam" id="PF01850">
    <property type="entry name" value="PIN"/>
    <property type="match status" value="1"/>
</dbReference>
<keyword evidence="5 8" id="KW-0378">Hydrolase</keyword>
<keyword evidence="3 8" id="KW-0540">Nuclease</keyword>
<keyword evidence="11" id="KW-1185">Reference proteome</keyword>
<dbReference type="PANTHER" id="PTHR33653">
    <property type="entry name" value="RIBONUCLEASE VAPC2"/>
    <property type="match status" value="1"/>
</dbReference>
<keyword evidence="8" id="KW-0800">Toxin</keyword>
<dbReference type="EC" id="3.1.-.-" evidence="8"/>
<dbReference type="InterPro" id="IPR002716">
    <property type="entry name" value="PIN_dom"/>
</dbReference>
<dbReference type="RefSeq" id="WP_185795046.1">
    <property type="nucleotide sequence ID" value="NZ_JACMYH010000005.1"/>
</dbReference>
<evidence type="ECO:0000256" key="1">
    <source>
        <dbReference type="ARBA" id="ARBA00001946"/>
    </source>
</evidence>
<proteinExistence type="inferred from homology"/>
<keyword evidence="4 8" id="KW-0479">Metal-binding</keyword>
<feature type="binding site" evidence="8">
    <location>
        <position position="104"/>
    </location>
    <ligand>
        <name>Mg(2+)</name>
        <dbReference type="ChEBI" id="CHEBI:18420"/>
    </ligand>
</feature>
<sequence length="139" mass="14982">MILLDTNVISEPLRHSPAACVIQWIDEQALETLYLSAMTVAELRAGIALMPVGRRRSTLHESLEKQVLPMFVGRVLPFDLACTQAYAEVLAKARKAGSGIEAADACIAAVALANGFIVATRDTHPFRAAGLAVINPWEL</sequence>
<comment type="cofactor">
    <cofactor evidence="1 8">
        <name>Mg(2+)</name>
        <dbReference type="ChEBI" id="CHEBI:18420"/>
    </cofactor>
</comment>
<dbReference type="SUPFAM" id="SSF88723">
    <property type="entry name" value="PIN domain-like"/>
    <property type="match status" value="1"/>
</dbReference>
<comment type="function">
    <text evidence="8">Toxic component of a toxin-antitoxin (TA) system. An RNase.</text>
</comment>
<organism evidence="10 11">
    <name type="scientific">Pseudomonas baltica</name>
    <dbReference type="NCBI Taxonomy" id="2762576"/>
    <lineage>
        <taxon>Bacteria</taxon>
        <taxon>Pseudomonadati</taxon>
        <taxon>Pseudomonadota</taxon>
        <taxon>Gammaproteobacteria</taxon>
        <taxon>Pseudomonadales</taxon>
        <taxon>Pseudomonadaceae</taxon>
        <taxon>Pseudomonas</taxon>
    </lineage>
</organism>
<dbReference type="InterPro" id="IPR022907">
    <property type="entry name" value="VapC_family"/>
</dbReference>
<dbReference type="InterPro" id="IPR029060">
    <property type="entry name" value="PIN-like_dom_sf"/>
</dbReference>
<dbReference type="AlphaFoldDB" id="A0A7X1G7V1"/>
<evidence type="ECO:0000256" key="4">
    <source>
        <dbReference type="ARBA" id="ARBA00022723"/>
    </source>
</evidence>
<keyword evidence="6 8" id="KW-0460">Magnesium</keyword>
<reference evidence="10 11" key="1">
    <citation type="submission" date="2020-08" db="EMBL/GenBank/DDBJ databases">
        <title>Pseudomonas sp. nov.</title>
        <authorList>
            <person name="Gieschler S."/>
            <person name="Fiedler G."/>
            <person name="Brinks E."/>
            <person name="Boehnlein C."/>
            <person name="Franz C.M.A.P."/>
            <person name="Kabisch J."/>
        </authorList>
    </citation>
    <scope>NUCLEOTIDE SEQUENCE [LARGE SCALE GENOMIC DNA]</scope>
    <source>
        <strain evidence="10 11">MBT-2</strain>
    </source>
</reference>
<dbReference type="GO" id="GO:0090729">
    <property type="term" value="F:toxin activity"/>
    <property type="evidence" value="ECO:0007669"/>
    <property type="project" value="UniProtKB-KW"/>
</dbReference>
<evidence type="ECO:0000256" key="8">
    <source>
        <dbReference type="HAMAP-Rule" id="MF_00265"/>
    </source>
</evidence>
<dbReference type="GO" id="GO:0016787">
    <property type="term" value="F:hydrolase activity"/>
    <property type="evidence" value="ECO:0007669"/>
    <property type="project" value="UniProtKB-KW"/>
</dbReference>
<accession>A0A7X1G7V1</accession>
<feature type="domain" description="PIN" evidence="9">
    <location>
        <begin position="2"/>
        <end position="128"/>
    </location>
</feature>
<evidence type="ECO:0000256" key="6">
    <source>
        <dbReference type="ARBA" id="ARBA00022842"/>
    </source>
</evidence>
<comment type="caution">
    <text evidence="10">The sequence shown here is derived from an EMBL/GenBank/DDBJ whole genome shotgun (WGS) entry which is preliminary data.</text>
</comment>
<protein>
    <recommendedName>
        <fullName evidence="8">Ribonuclease VapC</fullName>
        <shortName evidence="8">RNase VapC</shortName>
        <ecNumber evidence="8">3.1.-.-</ecNumber>
    </recommendedName>
    <alternativeName>
        <fullName evidence="8">Toxin VapC</fullName>
    </alternativeName>
</protein>
<dbReference type="PANTHER" id="PTHR33653:SF1">
    <property type="entry name" value="RIBONUCLEASE VAPC2"/>
    <property type="match status" value="1"/>
</dbReference>
<name>A0A7X1G7V1_9PSED</name>
<evidence type="ECO:0000256" key="2">
    <source>
        <dbReference type="ARBA" id="ARBA00022649"/>
    </source>
</evidence>
<comment type="similarity">
    <text evidence="7 8">Belongs to the PINc/VapC protein family.</text>
</comment>
<feature type="binding site" evidence="8">
    <location>
        <position position="5"/>
    </location>
    <ligand>
        <name>Mg(2+)</name>
        <dbReference type="ChEBI" id="CHEBI:18420"/>
    </ligand>
</feature>
<evidence type="ECO:0000313" key="10">
    <source>
        <dbReference type="EMBL" id="MBC2680037.1"/>
    </source>
</evidence>
<dbReference type="Proteomes" id="UP000546173">
    <property type="component" value="Unassembled WGS sequence"/>
</dbReference>
<dbReference type="CDD" id="cd18731">
    <property type="entry name" value="PIN_NgFitB-like"/>
    <property type="match status" value="1"/>
</dbReference>
<dbReference type="HAMAP" id="MF_00265">
    <property type="entry name" value="VapC_Nob1"/>
    <property type="match status" value="1"/>
</dbReference>
<evidence type="ECO:0000259" key="9">
    <source>
        <dbReference type="Pfam" id="PF01850"/>
    </source>
</evidence>
<evidence type="ECO:0000256" key="3">
    <source>
        <dbReference type="ARBA" id="ARBA00022722"/>
    </source>
</evidence>
<evidence type="ECO:0000256" key="5">
    <source>
        <dbReference type="ARBA" id="ARBA00022801"/>
    </source>
</evidence>
<dbReference type="Gene3D" id="3.40.50.1010">
    <property type="entry name" value="5'-nuclease"/>
    <property type="match status" value="1"/>
</dbReference>
<evidence type="ECO:0000313" key="11">
    <source>
        <dbReference type="Proteomes" id="UP000546173"/>
    </source>
</evidence>
<gene>
    <name evidence="8" type="primary">vapC</name>
    <name evidence="10" type="ORF">H7993_16695</name>
</gene>